<organism evidence="2">
    <name type="scientific">Nothobranchius furzeri</name>
    <name type="common">Turquoise killifish</name>
    <dbReference type="NCBI Taxonomy" id="105023"/>
    <lineage>
        <taxon>Eukaryota</taxon>
        <taxon>Metazoa</taxon>
        <taxon>Chordata</taxon>
        <taxon>Craniata</taxon>
        <taxon>Vertebrata</taxon>
        <taxon>Euteleostomi</taxon>
        <taxon>Actinopterygii</taxon>
        <taxon>Neopterygii</taxon>
        <taxon>Teleostei</taxon>
        <taxon>Neoteleostei</taxon>
        <taxon>Acanthomorphata</taxon>
        <taxon>Ovalentaria</taxon>
        <taxon>Atherinomorphae</taxon>
        <taxon>Cyprinodontiformes</taxon>
        <taxon>Nothobranchiidae</taxon>
        <taxon>Nothobranchius</taxon>
    </lineage>
</organism>
<keyword evidence="1" id="KW-0472">Membrane</keyword>
<dbReference type="EMBL" id="HADY01003961">
    <property type="protein sequence ID" value="SBP42446.1"/>
    <property type="molecule type" value="Transcribed_RNA"/>
</dbReference>
<sequence length="156" mass="17521">MMSLTAVITVSMETHTTALAYIRGSSFPPTPPSPTLMRLRVLDTGGVGDREEANGCRQEEETVWTGKQKALGLDGVDGALVVYNSCLLRRLWGESSKRSVRNCFKFRFVTFSFSLSIAVSEYIYIYLFVLLSRERQQQLMSSQRAPLSVFLNVLII</sequence>
<dbReference type="AlphaFoldDB" id="A0A1A7ZJH8"/>
<gene>
    <name evidence="2" type="primary">Nfu_g_1_001649</name>
</gene>
<reference evidence="2" key="1">
    <citation type="submission" date="2016-05" db="EMBL/GenBank/DDBJ databases">
        <authorList>
            <person name="Lavstsen T."/>
            <person name="Jespersen J.S."/>
        </authorList>
    </citation>
    <scope>NUCLEOTIDE SEQUENCE</scope>
    <source>
        <tissue evidence="2">Brain</tissue>
    </source>
</reference>
<keyword evidence="1" id="KW-0812">Transmembrane</keyword>
<keyword evidence="1" id="KW-1133">Transmembrane helix</keyword>
<dbReference type="EMBL" id="HAEJ01015974">
    <property type="protein sequence ID" value="SBS56431.1"/>
    <property type="molecule type" value="Transcribed_RNA"/>
</dbReference>
<protein>
    <submittedName>
        <fullName evidence="2">Uncharacterized protein</fullName>
    </submittedName>
</protein>
<evidence type="ECO:0000256" key="1">
    <source>
        <dbReference type="SAM" id="Phobius"/>
    </source>
</evidence>
<accession>A0A1A7ZJH8</accession>
<reference evidence="2" key="2">
    <citation type="submission" date="2016-06" db="EMBL/GenBank/DDBJ databases">
        <title>The genome of a short-lived fish provides insights into sex chromosome evolution and the genetic control of aging.</title>
        <authorList>
            <person name="Reichwald K."/>
            <person name="Felder M."/>
            <person name="Petzold A."/>
            <person name="Koch P."/>
            <person name="Groth M."/>
            <person name="Platzer M."/>
        </authorList>
    </citation>
    <scope>NUCLEOTIDE SEQUENCE</scope>
    <source>
        <tissue evidence="2">Brain</tissue>
    </source>
</reference>
<name>A0A1A7ZJH8_NOTFU</name>
<evidence type="ECO:0000313" key="2">
    <source>
        <dbReference type="EMBL" id="SBP42446.1"/>
    </source>
</evidence>
<feature type="transmembrane region" description="Helical" evidence="1">
    <location>
        <begin position="108"/>
        <end position="131"/>
    </location>
</feature>
<proteinExistence type="predicted"/>